<dbReference type="SMART" id="SM00345">
    <property type="entry name" value="HTH_GNTR"/>
    <property type="match status" value="1"/>
</dbReference>
<dbReference type="Pfam" id="PF00392">
    <property type="entry name" value="GntR"/>
    <property type="match status" value="1"/>
</dbReference>
<proteinExistence type="predicted"/>
<keyword evidence="6" id="KW-1185">Reference proteome</keyword>
<sequence>MGGLAVAPVSLTEAVVASLRDKILDGAIEPGDPLPEADLTREFGVARPTVRAAIQTLCHEGLLVRERNRSAYVPRMTREDVEDLFVVRIPIECLIVRNALERAAPLEEVHAAVARLTTLTPSSPWSEVVDSDLAFHQALARAAGSSRLERLYGSMTGEIRLCMSQLRPSWKSPMHMSDEHRDLLAIIESGDTDAAAARMTAHLQRALRDLTTGRPSASSRFAR</sequence>
<dbReference type="InterPro" id="IPR000524">
    <property type="entry name" value="Tscrpt_reg_HTH_GntR"/>
</dbReference>
<evidence type="ECO:0000256" key="3">
    <source>
        <dbReference type="ARBA" id="ARBA00023163"/>
    </source>
</evidence>
<dbReference type="PROSITE" id="PS50949">
    <property type="entry name" value="HTH_GNTR"/>
    <property type="match status" value="1"/>
</dbReference>
<dbReference type="GO" id="GO:0003677">
    <property type="term" value="F:DNA binding"/>
    <property type="evidence" value="ECO:0007669"/>
    <property type="project" value="UniProtKB-KW"/>
</dbReference>
<organism evidence="5 6">
    <name type="scientific">Solirubrobacter pauli</name>
    <dbReference type="NCBI Taxonomy" id="166793"/>
    <lineage>
        <taxon>Bacteria</taxon>
        <taxon>Bacillati</taxon>
        <taxon>Actinomycetota</taxon>
        <taxon>Thermoleophilia</taxon>
        <taxon>Solirubrobacterales</taxon>
        <taxon>Solirubrobacteraceae</taxon>
        <taxon>Solirubrobacter</taxon>
    </lineage>
</organism>
<dbReference type="OrthoDB" id="5182935at2"/>
<gene>
    <name evidence="5" type="ORF">C8N24_4821</name>
</gene>
<evidence type="ECO:0000313" key="6">
    <source>
        <dbReference type="Proteomes" id="UP000278962"/>
    </source>
</evidence>
<dbReference type="CDD" id="cd07377">
    <property type="entry name" value="WHTH_GntR"/>
    <property type="match status" value="1"/>
</dbReference>
<evidence type="ECO:0000259" key="4">
    <source>
        <dbReference type="PROSITE" id="PS50949"/>
    </source>
</evidence>
<keyword evidence="3" id="KW-0804">Transcription</keyword>
<dbReference type="Pfam" id="PF07729">
    <property type="entry name" value="FCD"/>
    <property type="match status" value="1"/>
</dbReference>
<dbReference type="Gene3D" id="1.20.120.530">
    <property type="entry name" value="GntR ligand-binding domain-like"/>
    <property type="match status" value="1"/>
</dbReference>
<feature type="domain" description="HTH gntR-type" evidence="4">
    <location>
        <begin position="9"/>
        <end position="76"/>
    </location>
</feature>
<dbReference type="SUPFAM" id="SSF48008">
    <property type="entry name" value="GntR ligand-binding domain-like"/>
    <property type="match status" value="1"/>
</dbReference>
<dbReference type="EMBL" id="RBIL01000002">
    <property type="protein sequence ID" value="RKQ86806.1"/>
    <property type="molecule type" value="Genomic_DNA"/>
</dbReference>
<dbReference type="Gene3D" id="1.10.10.10">
    <property type="entry name" value="Winged helix-like DNA-binding domain superfamily/Winged helix DNA-binding domain"/>
    <property type="match status" value="1"/>
</dbReference>
<evidence type="ECO:0000313" key="5">
    <source>
        <dbReference type="EMBL" id="RKQ86806.1"/>
    </source>
</evidence>
<dbReference type="RefSeq" id="WP_121254846.1">
    <property type="nucleotide sequence ID" value="NZ_RBIL01000002.1"/>
</dbReference>
<dbReference type="Proteomes" id="UP000278962">
    <property type="component" value="Unassembled WGS sequence"/>
</dbReference>
<name>A0A660KYT9_9ACTN</name>
<reference evidence="5 6" key="1">
    <citation type="submission" date="2018-10" db="EMBL/GenBank/DDBJ databases">
        <title>Genomic Encyclopedia of Archaeal and Bacterial Type Strains, Phase II (KMG-II): from individual species to whole genera.</title>
        <authorList>
            <person name="Goeker M."/>
        </authorList>
    </citation>
    <scope>NUCLEOTIDE SEQUENCE [LARGE SCALE GENOMIC DNA]</scope>
    <source>
        <strain evidence="5 6">DSM 14954</strain>
    </source>
</reference>
<keyword evidence="2" id="KW-0238">DNA-binding</keyword>
<accession>A0A660KYT9</accession>
<dbReference type="SMART" id="SM00895">
    <property type="entry name" value="FCD"/>
    <property type="match status" value="1"/>
</dbReference>
<keyword evidence="1" id="KW-0805">Transcription regulation</keyword>
<dbReference type="PANTHER" id="PTHR43537">
    <property type="entry name" value="TRANSCRIPTIONAL REGULATOR, GNTR FAMILY"/>
    <property type="match status" value="1"/>
</dbReference>
<protein>
    <submittedName>
        <fullName evidence="5">GntR family transcriptional regulator</fullName>
    </submittedName>
</protein>
<dbReference type="InterPro" id="IPR036390">
    <property type="entry name" value="WH_DNA-bd_sf"/>
</dbReference>
<dbReference type="InterPro" id="IPR036388">
    <property type="entry name" value="WH-like_DNA-bd_sf"/>
</dbReference>
<dbReference type="InterPro" id="IPR008920">
    <property type="entry name" value="TF_FadR/GntR_C"/>
</dbReference>
<dbReference type="InterPro" id="IPR011711">
    <property type="entry name" value="GntR_C"/>
</dbReference>
<dbReference type="GO" id="GO:0003700">
    <property type="term" value="F:DNA-binding transcription factor activity"/>
    <property type="evidence" value="ECO:0007669"/>
    <property type="project" value="InterPro"/>
</dbReference>
<dbReference type="AlphaFoldDB" id="A0A660KYT9"/>
<dbReference type="SUPFAM" id="SSF46785">
    <property type="entry name" value="Winged helix' DNA-binding domain"/>
    <property type="match status" value="1"/>
</dbReference>
<dbReference type="PANTHER" id="PTHR43537:SF45">
    <property type="entry name" value="GNTR FAMILY REGULATORY PROTEIN"/>
    <property type="match status" value="1"/>
</dbReference>
<evidence type="ECO:0000256" key="2">
    <source>
        <dbReference type="ARBA" id="ARBA00023125"/>
    </source>
</evidence>
<comment type="caution">
    <text evidence="5">The sequence shown here is derived from an EMBL/GenBank/DDBJ whole genome shotgun (WGS) entry which is preliminary data.</text>
</comment>
<evidence type="ECO:0000256" key="1">
    <source>
        <dbReference type="ARBA" id="ARBA00023015"/>
    </source>
</evidence>